<feature type="compositionally biased region" description="Basic and acidic residues" evidence="7">
    <location>
        <begin position="294"/>
        <end position="312"/>
    </location>
</feature>
<feature type="non-terminal residue" evidence="11">
    <location>
        <position position="1"/>
    </location>
</feature>
<dbReference type="PANTHER" id="PTHR45623:SF11">
    <property type="entry name" value="KISMET, ISOFORM C"/>
    <property type="match status" value="1"/>
</dbReference>
<evidence type="ECO:0008006" key="13">
    <source>
        <dbReference type="Google" id="ProtNLM"/>
    </source>
</evidence>
<dbReference type="CDD" id="cd18668">
    <property type="entry name" value="CD1_tandem_CHD5-9_like"/>
    <property type="match status" value="1"/>
</dbReference>
<feature type="region of interest" description="Disordered" evidence="7">
    <location>
        <begin position="61"/>
        <end position="210"/>
    </location>
</feature>
<evidence type="ECO:0000259" key="10">
    <source>
        <dbReference type="PROSITE" id="PS51194"/>
    </source>
</evidence>
<dbReference type="CDD" id="cd18793">
    <property type="entry name" value="SF2_C_SNF"/>
    <property type="match status" value="1"/>
</dbReference>
<dbReference type="PROSITE" id="PS51194">
    <property type="entry name" value="HELICASE_CTER"/>
    <property type="match status" value="1"/>
</dbReference>
<evidence type="ECO:0000256" key="6">
    <source>
        <dbReference type="ARBA" id="ARBA00023242"/>
    </source>
</evidence>
<feature type="region of interest" description="Disordered" evidence="7">
    <location>
        <begin position="237"/>
        <end position="365"/>
    </location>
</feature>
<comment type="caution">
    <text evidence="11">The sequence shown here is derived from an EMBL/GenBank/DDBJ whole genome shotgun (WGS) entry which is preliminary data.</text>
</comment>
<keyword evidence="2" id="KW-0677">Repeat</keyword>
<keyword evidence="5" id="KW-0067">ATP-binding</keyword>
<keyword evidence="4" id="KW-0378">Hydrolase</keyword>
<reference evidence="11" key="1">
    <citation type="submission" date="2021-03" db="EMBL/GenBank/DDBJ databases">
        <authorList>
            <person name="Tran Van P."/>
        </authorList>
    </citation>
    <scope>NUCLEOTIDE SEQUENCE</scope>
</reference>
<keyword evidence="12" id="KW-1185">Reference proteome</keyword>
<dbReference type="InterPro" id="IPR014001">
    <property type="entry name" value="Helicase_ATP-bd"/>
</dbReference>
<dbReference type="InterPro" id="IPR049730">
    <property type="entry name" value="SNF2/RAD54-like_C"/>
</dbReference>
<dbReference type="SMART" id="SM00490">
    <property type="entry name" value="HELICc"/>
    <property type="match status" value="1"/>
</dbReference>
<organism evidence="11 12">
    <name type="scientific">Timema podura</name>
    <name type="common">Walking stick</name>
    <dbReference type="NCBI Taxonomy" id="61482"/>
    <lineage>
        <taxon>Eukaryota</taxon>
        <taxon>Metazoa</taxon>
        <taxon>Ecdysozoa</taxon>
        <taxon>Arthropoda</taxon>
        <taxon>Hexapoda</taxon>
        <taxon>Insecta</taxon>
        <taxon>Pterygota</taxon>
        <taxon>Neoptera</taxon>
        <taxon>Polyneoptera</taxon>
        <taxon>Phasmatodea</taxon>
        <taxon>Timematodea</taxon>
        <taxon>Timematoidea</taxon>
        <taxon>Timematidae</taxon>
        <taxon>Timema</taxon>
    </lineage>
</organism>
<name>A0ABN7NUC1_TIMPD</name>
<feature type="compositionally biased region" description="Low complexity" evidence="7">
    <location>
        <begin position="90"/>
        <end position="104"/>
    </location>
</feature>
<keyword evidence="6" id="KW-0539">Nucleus</keyword>
<dbReference type="InterPro" id="IPR038718">
    <property type="entry name" value="SNF2-like_sf"/>
</dbReference>
<feature type="non-terminal residue" evidence="11">
    <location>
        <position position="1095"/>
    </location>
</feature>
<feature type="compositionally biased region" description="Basic and acidic residues" evidence="7">
    <location>
        <begin position="333"/>
        <end position="347"/>
    </location>
</feature>
<evidence type="ECO:0000259" key="9">
    <source>
        <dbReference type="PROSITE" id="PS51192"/>
    </source>
</evidence>
<dbReference type="InterPro" id="IPR000330">
    <property type="entry name" value="SNF2_N"/>
</dbReference>
<feature type="compositionally biased region" description="Basic residues" evidence="7">
    <location>
        <begin position="166"/>
        <end position="178"/>
    </location>
</feature>
<gene>
    <name evidence="11" type="ORF">TPAB3V08_LOCUS6030</name>
</gene>
<evidence type="ECO:0000256" key="7">
    <source>
        <dbReference type="SAM" id="MobiDB-lite"/>
    </source>
</evidence>
<dbReference type="SMART" id="SM00298">
    <property type="entry name" value="CHROMO"/>
    <property type="match status" value="2"/>
</dbReference>
<feature type="domain" description="Helicase C-terminal" evidence="10">
    <location>
        <begin position="831"/>
        <end position="996"/>
    </location>
</feature>
<evidence type="ECO:0000256" key="4">
    <source>
        <dbReference type="ARBA" id="ARBA00022801"/>
    </source>
</evidence>
<evidence type="ECO:0000256" key="1">
    <source>
        <dbReference type="ARBA" id="ARBA00004123"/>
    </source>
</evidence>
<feature type="domain" description="Helicase ATP-binding" evidence="9">
    <location>
        <begin position="547"/>
        <end position="721"/>
    </location>
</feature>
<evidence type="ECO:0000313" key="11">
    <source>
        <dbReference type="EMBL" id="CAG2059064.1"/>
    </source>
</evidence>
<evidence type="ECO:0000313" key="12">
    <source>
        <dbReference type="Proteomes" id="UP001153148"/>
    </source>
</evidence>
<accession>A0ABN7NUC1</accession>
<dbReference type="SUPFAM" id="SSF54160">
    <property type="entry name" value="Chromo domain-like"/>
    <property type="match status" value="2"/>
</dbReference>
<evidence type="ECO:0000256" key="3">
    <source>
        <dbReference type="ARBA" id="ARBA00022741"/>
    </source>
</evidence>
<dbReference type="Proteomes" id="UP001153148">
    <property type="component" value="Unassembled WGS sequence"/>
</dbReference>
<dbReference type="InterPro" id="IPR027417">
    <property type="entry name" value="P-loop_NTPase"/>
</dbReference>
<evidence type="ECO:0000256" key="5">
    <source>
        <dbReference type="ARBA" id="ARBA00022840"/>
    </source>
</evidence>
<dbReference type="InterPro" id="IPR016197">
    <property type="entry name" value="Chromo-like_dom_sf"/>
</dbReference>
<evidence type="ECO:0000256" key="2">
    <source>
        <dbReference type="ARBA" id="ARBA00022737"/>
    </source>
</evidence>
<dbReference type="Pfam" id="PF00385">
    <property type="entry name" value="Chromo"/>
    <property type="match status" value="1"/>
</dbReference>
<dbReference type="EMBL" id="CAJPIN010008631">
    <property type="protein sequence ID" value="CAG2059064.1"/>
    <property type="molecule type" value="Genomic_DNA"/>
</dbReference>
<dbReference type="InterPro" id="IPR001650">
    <property type="entry name" value="Helicase_C-like"/>
</dbReference>
<sequence length="1095" mass="124317">RPSKKKKVEVALAEAGIELQSDKSAVDDPLVFDTPTGVENSIEGDGLLDPQTGFLSNSSIAAADSSEPMDMDVLGSPSGEVKYSPESPIKSASEASTKTSPSPKKSAKRDRRPKVKAVFAGRSKAKGLLSSGKKKKRLTTGDGSDAEDMIATPPPSPDDDSEAAKNKRRSARNTHRKKYVDDIMLSISDDDSPKLSMRNELSKTSEDSIDPAVKPNFVYINTTDEDSMVVQYILAVRKGRREHKPGSIQIIKETADTESKTKEDEEPPKSSETDSKPNPSELTKENSDDLNEGASRESPVKDKPSDEIDSSKPDVPSLDDSNHDDAPSEEVLEETKEAGVSEEDPKPRPPKSSVSLAEPTAGRSDVFREKSRDLAVKPEVQYVDVEEYFVKYRNFSYLHCEWKTEEELFKGDKRIASKLKRFKQKMAHHANIFENLEDEPYNPDYVEVDRVLDVAEHTDPNTGKTIKHYLIKWRSMQYEDSTWELEEDVDPVKIQQFITFNTKPTKDKWKPKKKPPPDTWTKLEDTPEYKNANTLRAYQLEGLNWLLFSWYNGRNCILADEMGLGKTIQSIAFIHAVYEYGIRGPVLVIAPLSTIPNWQREFEGWTDMNVIVYHGSSASRNMVQEYEMFHRNEKGQPIKDIPKFNVLITTFEVIITDCMELKEFTWRLCVIDEAHRLKNRNCKLLEGLRLLNLEHRVLLSGTPLQNNVNELFSLLNFLEPTQFSSSEVFLQEFGALKSETEVQKLQLILKPMMLRRLKEDVEKSIAPKEETVVEVELTNIQKKYYRGILERNFSFLSKGTTSTNVPNLMNTMMELRKCCIHPYLLNGAEEQIQFDYRQTKQMTCDDPDGYYQALIHSSGKMVLIDKLLPKLKSGGHRVLIFSQMVRCLDILEDYLIYRNKPDSDRFVFLLCTKAGGLGINLTAADTVIIYDSDWNPQNDLQAQARCHRIGQQKMVKVYRLLCRNTYEREMFDKASLKLGLDKALLQSMNTTQGGKDPNNKQLSKKEIEDLLKKGAYGAIMDEDSAGDKFCEEDIDQILERRTQVITLESEKGSTFSKASFASSGIRADIDIDDPDFWKKWAKKAEIDTTEDGEKV</sequence>
<dbReference type="PANTHER" id="PTHR45623">
    <property type="entry name" value="CHROMODOMAIN-HELICASE-DNA-BINDING PROTEIN 3-RELATED-RELATED"/>
    <property type="match status" value="1"/>
</dbReference>
<dbReference type="CDD" id="cd17995">
    <property type="entry name" value="DEXHc_CHD6_7_8_9"/>
    <property type="match status" value="1"/>
</dbReference>
<keyword evidence="3" id="KW-0547">Nucleotide-binding</keyword>
<dbReference type="Pfam" id="PF00176">
    <property type="entry name" value="SNF2-rel_dom"/>
    <property type="match status" value="1"/>
</dbReference>
<dbReference type="SMART" id="SM00487">
    <property type="entry name" value="DEXDc"/>
    <property type="match status" value="1"/>
</dbReference>
<protein>
    <recommendedName>
        <fullName evidence="13">Chromodomain-helicase-DNA-binding protein 7</fullName>
    </recommendedName>
</protein>
<comment type="subcellular location">
    <subcellularLocation>
        <location evidence="1">Nucleus</location>
    </subcellularLocation>
</comment>
<dbReference type="Gene3D" id="3.40.50.300">
    <property type="entry name" value="P-loop containing nucleotide triphosphate hydrolases"/>
    <property type="match status" value="2"/>
</dbReference>
<dbReference type="Gene3D" id="2.40.50.40">
    <property type="match status" value="2"/>
</dbReference>
<proteinExistence type="predicted"/>
<dbReference type="CDD" id="cd18663">
    <property type="entry name" value="CD2_tandem_CHD5-9_like"/>
    <property type="match status" value="1"/>
</dbReference>
<dbReference type="SUPFAM" id="SSF52540">
    <property type="entry name" value="P-loop containing nucleoside triphosphate hydrolases"/>
    <property type="match status" value="2"/>
</dbReference>
<dbReference type="InterPro" id="IPR000953">
    <property type="entry name" value="Chromo/chromo_shadow_dom"/>
</dbReference>
<dbReference type="PROSITE" id="PS50013">
    <property type="entry name" value="CHROMO_2"/>
    <property type="match status" value="1"/>
</dbReference>
<dbReference type="Gene3D" id="3.40.50.10810">
    <property type="entry name" value="Tandem AAA-ATPase domain"/>
    <property type="match status" value="1"/>
</dbReference>
<feature type="compositionally biased region" description="Basic residues" evidence="7">
    <location>
        <begin position="105"/>
        <end position="115"/>
    </location>
</feature>
<dbReference type="InterPro" id="IPR023780">
    <property type="entry name" value="Chromo_domain"/>
</dbReference>
<feature type="domain" description="Chromo" evidence="8">
    <location>
        <begin position="446"/>
        <end position="512"/>
    </location>
</feature>
<feature type="compositionally biased region" description="Basic and acidic residues" evidence="7">
    <location>
        <begin position="253"/>
        <end position="275"/>
    </location>
</feature>
<dbReference type="Pfam" id="PF00271">
    <property type="entry name" value="Helicase_C"/>
    <property type="match status" value="1"/>
</dbReference>
<evidence type="ECO:0000259" key="8">
    <source>
        <dbReference type="PROSITE" id="PS50013"/>
    </source>
</evidence>
<dbReference type="PROSITE" id="PS51192">
    <property type="entry name" value="HELICASE_ATP_BIND_1"/>
    <property type="match status" value="1"/>
</dbReference>